<organism evidence="1 2">
    <name type="scientific">Runella aurantiaca</name>
    <dbReference type="NCBI Taxonomy" id="2282308"/>
    <lineage>
        <taxon>Bacteria</taxon>
        <taxon>Pseudomonadati</taxon>
        <taxon>Bacteroidota</taxon>
        <taxon>Cytophagia</taxon>
        <taxon>Cytophagales</taxon>
        <taxon>Spirosomataceae</taxon>
        <taxon>Runella</taxon>
    </lineage>
</organism>
<accession>A0A369I3M6</accession>
<protein>
    <submittedName>
        <fullName evidence="1">Uncharacterized protein</fullName>
    </submittedName>
</protein>
<comment type="caution">
    <text evidence="1">The sequence shown here is derived from an EMBL/GenBank/DDBJ whole genome shotgun (WGS) entry which is preliminary data.</text>
</comment>
<dbReference type="RefSeq" id="WP_114464084.1">
    <property type="nucleotide sequence ID" value="NZ_QPIW01000035.1"/>
</dbReference>
<proteinExistence type="predicted"/>
<sequence length="72" mass="8542">MATLLIEIEDKKLKFFKELLQNLSFVKMREILPDEDTDEQVISNIRQGVKEMRLVEQGKMKSRSAREFLQDL</sequence>
<name>A0A369I3M6_9BACT</name>
<gene>
    <name evidence="1" type="ORF">DVG78_26910</name>
</gene>
<dbReference type="EMBL" id="QPIW01000035">
    <property type="protein sequence ID" value="RDB02855.1"/>
    <property type="molecule type" value="Genomic_DNA"/>
</dbReference>
<dbReference type="Proteomes" id="UP000253141">
    <property type="component" value="Unassembled WGS sequence"/>
</dbReference>
<dbReference type="OrthoDB" id="965591at2"/>
<keyword evidence="2" id="KW-1185">Reference proteome</keyword>
<evidence type="ECO:0000313" key="1">
    <source>
        <dbReference type="EMBL" id="RDB02855.1"/>
    </source>
</evidence>
<reference evidence="1 2" key="1">
    <citation type="submission" date="2018-07" db="EMBL/GenBank/DDBJ databases">
        <title>Genome analysis of Runella aurantiaca.</title>
        <authorList>
            <person name="Yang X."/>
        </authorList>
    </citation>
    <scope>NUCLEOTIDE SEQUENCE [LARGE SCALE GENOMIC DNA]</scope>
    <source>
        <strain evidence="1 2">YX9</strain>
    </source>
</reference>
<evidence type="ECO:0000313" key="2">
    <source>
        <dbReference type="Proteomes" id="UP000253141"/>
    </source>
</evidence>
<dbReference type="AlphaFoldDB" id="A0A369I3M6"/>